<evidence type="ECO:0000313" key="3">
    <source>
        <dbReference type="Proteomes" id="UP000198406"/>
    </source>
</evidence>
<dbReference type="Proteomes" id="UP000198406">
    <property type="component" value="Unassembled WGS sequence"/>
</dbReference>
<proteinExistence type="predicted"/>
<dbReference type="InParanoid" id="A0A1Z5JXJ9"/>
<comment type="caution">
    <text evidence="2">The sequence shown here is derived from an EMBL/GenBank/DDBJ whole genome shotgun (WGS) entry which is preliminary data.</text>
</comment>
<keyword evidence="1" id="KW-0732">Signal</keyword>
<accession>A0A1Z5JXJ9</accession>
<dbReference type="EMBL" id="BDSP01000132">
    <property type="protein sequence ID" value="GAX18734.1"/>
    <property type="molecule type" value="Genomic_DNA"/>
</dbReference>
<evidence type="ECO:0000313" key="2">
    <source>
        <dbReference type="EMBL" id="GAX18734.1"/>
    </source>
</evidence>
<keyword evidence="3" id="KW-1185">Reference proteome</keyword>
<evidence type="ECO:0008006" key="4">
    <source>
        <dbReference type="Google" id="ProtNLM"/>
    </source>
</evidence>
<organism evidence="2 3">
    <name type="scientific">Fistulifera solaris</name>
    <name type="common">Oleaginous diatom</name>
    <dbReference type="NCBI Taxonomy" id="1519565"/>
    <lineage>
        <taxon>Eukaryota</taxon>
        <taxon>Sar</taxon>
        <taxon>Stramenopiles</taxon>
        <taxon>Ochrophyta</taxon>
        <taxon>Bacillariophyta</taxon>
        <taxon>Bacillariophyceae</taxon>
        <taxon>Bacillariophycidae</taxon>
        <taxon>Naviculales</taxon>
        <taxon>Naviculaceae</taxon>
        <taxon>Fistulifera</taxon>
    </lineage>
</organism>
<protein>
    <recommendedName>
        <fullName evidence="4">IGFBP N-terminal domain-containing protein</fullName>
    </recommendedName>
</protein>
<dbReference type="AlphaFoldDB" id="A0A1Z5JXJ9"/>
<reference evidence="2 3" key="1">
    <citation type="journal article" date="2015" name="Plant Cell">
        <title>Oil accumulation by the oleaginous diatom Fistulifera solaris as revealed by the genome and transcriptome.</title>
        <authorList>
            <person name="Tanaka T."/>
            <person name="Maeda Y."/>
            <person name="Veluchamy A."/>
            <person name="Tanaka M."/>
            <person name="Abida H."/>
            <person name="Marechal E."/>
            <person name="Bowler C."/>
            <person name="Muto M."/>
            <person name="Sunaga Y."/>
            <person name="Tanaka M."/>
            <person name="Yoshino T."/>
            <person name="Taniguchi T."/>
            <person name="Fukuda Y."/>
            <person name="Nemoto M."/>
            <person name="Matsumoto M."/>
            <person name="Wong P.S."/>
            <person name="Aburatani S."/>
            <person name="Fujibuchi W."/>
        </authorList>
    </citation>
    <scope>NUCLEOTIDE SEQUENCE [LARGE SCALE GENOMIC DNA]</scope>
    <source>
        <strain evidence="2 3">JPCC DA0580</strain>
    </source>
</reference>
<feature type="chain" id="PRO_5013006800" description="IGFBP N-terminal domain-containing protein" evidence="1">
    <location>
        <begin position="19"/>
        <end position="250"/>
    </location>
</feature>
<name>A0A1Z5JXJ9_FISSO</name>
<gene>
    <name evidence="2" type="ORF">FisN_26Hu024</name>
</gene>
<sequence>MRVVSFGAILLFATSAYARLAQRELQGACPRCRSGSPGTQCQASPGATCFNLNSQGKCPAGTFPCPGVVESGPRCQDLGKNVVDKECTPAQPICVHPRGGVVSNSGFGDHCATCINSRFGASPGQVTPDEGCTNEFRICVGKNGNTTLAGNTEGFACAVCTNSIANAVHPGNMDEGCPPFAPMCVDATGKDPAHKAVGTKCVAKCVDTKRTGSGTDRGCSTAFPICVLANGSDPGPDNAGVKCAKEEPRI</sequence>
<feature type="signal peptide" evidence="1">
    <location>
        <begin position="1"/>
        <end position="18"/>
    </location>
</feature>
<evidence type="ECO:0000256" key="1">
    <source>
        <dbReference type="SAM" id="SignalP"/>
    </source>
</evidence>